<name>A0AAW4XW10_9BURK</name>
<feature type="region of interest" description="Disordered" evidence="1">
    <location>
        <begin position="264"/>
        <end position="291"/>
    </location>
</feature>
<feature type="chain" id="PRO_5043980602" evidence="2">
    <location>
        <begin position="22"/>
        <end position="291"/>
    </location>
</feature>
<dbReference type="Proteomes" id="UP001199260">
    <property type="component" value="Unassembled WGS sequence"/>
</dbReference>
<dbReference type="EMBL" id="JAJNCT010000009">
    <property type="protein sequence ID" value="MCD2165300.1"/>
    <property type="molecule type" value="Genomic_DNA"/>
</dbReference>
<accession>A0AAW4XW10</accession>
<sequence>MFKLKHAIAWAAVALTGMAHAYVPQGGTWIVSDEVNGRPGRGFAIDVQNDVLVMQVYAYESSGQPTFYMATGRLDDNSELTTRLGRYEGGRFLGSGDRSGVERGSPGNVRIRFVSGTLGYITLPGEGEKEIKRYQFGYDNSPASLLGLWSLVYGDSNGNIETETMQLTRITGGSSFGSGMTVSYDGLFACEQIIRGVDAGKTQCVKMRSGTSSETVRGFWFNFSVNQAEGDWSNTRGSGNGALYANRLMQNSGRITGLLRKVTPDAGSEQNSNDDALRAALEAQASARQSR</sequence>
<reference evidence="3 4" key="1">
    <citation type="submission" date="2021-11" db="EMBL/GenBank/DDBJ databases">
        <title>Genome sequence.</title>
        <authorList>
            <person name="Sun Q."/>
        </authorList>
    </citation>
    <scope>NUCLEOTIDE SEQUENCE [LARGE SCALE GENOMIC DNA]</scope>
    <source>
        <strain evidence="3 4">KCTC 12005</strain>
    </source>
</reference>
<keyword evidence="2" id="KW-0732">Signal</keyword>
<protein>
    <submittedName>
        <fullName evidence="3">Uncharacterized protein</fullName>
    </submittedName>
</protein>
<evidence type="ECO:0000256" key="1">
    <source>
        <dbReference type="SAM" id="MobiDB-lite"/>
    </source>
</evidence>
<keyword evidence="4" id="KW-1185">Reference proteome</keyword>
<dbReference type="RefSeq" id="WP_230773839.1">
    <property type="nucleotide sequence ID" value="NZ_JAJNCT010000009.1"/>
</dbReference>
<feature type="compositionally biased region" description="Low complexity" evidence="1">
    <location>
        <begin position="278"/>
        <end position="291"/>
    </location>
</feature>
<proteinExistence type="predicted"/>
<gene>
    <name evidence="3" type="ORF">LPW39_09155</name>
</gene>
<feature type="signal peptide" evidence="2">
    <location>
        <begin position="1"/>
        <end position="21"/>
    </location>
</feature>
<dbReference type="AlphaFoldDB" id="A0AAW4XW10"/>
<organism evidence="3 4">
    <name type="scientific">Comamonas koreensis</name>
    <dbReference type="NCBI Taxonomy" id="160825"/>
    <lineage>
        <taxon>Bacteria</taxon>
        <taxon>Pseudomonadati</taxon>
        <taxon>Pseudomonadota</taxon>
        <taxon>Betaproteobacteria</taxon>
        <taxon>Burkholderiales</taxon>
        <taxon>Comamonadaceae</taxon>
        <taxon>Comamonas</taxon>
    </lineage>
</organism>
<evidence type="ECO:0000256" key="2">
    <source>
        <dbReference type="SAM" id="SignalP"/>
    </source>
</evidence>
<comment type="caution">
    <text evidence="3">The sequence shown here is derived from an EMBL/GenBank/DDBJ whole genome shotgun (WGS) entry which is preliminary data.</text>
</comment>
<evidence type="ECO:0000313" key="3">
    <source>
        <dbReference type="EMBL" id="MCD2165300.1"/>
    </source>
</evidence>
<evidence type="ECO:0000313" key="4">
    <source>
        <dbReference type="Proteomes" id="UP001199260"/>
    </source>
</evidence>